<sequence length="419" mass="47422">MVAASVREHHAPALRALLARMNRAPGEVDPYNTWLPFGRFEAIHFARLVVAQDRTLGERACYPGLPEQEPLYLVLMVDCDGPADDILQRLVQEAGSGLREIFQHCDGCEPDVDLCAWLRARRTPASASYVNWVGRTVRQVREEAALHDTLRRVLHSHPQTLAPRELHRRLRHAVDSEEPELTPLQPRSLGQWLAQVGEAALLLLLGALLVVPGLLAAPLFLWLLRRHETRDPVLDLRSDAAVTRAIAQGEDRDVTNPFSAIGSLKPGAFRLCVTRAALWLLDRSCALLYHRGRLARVSTIHFAHWVLLDDSRRVFFASNYDGSLESYMDDFINKVAFGLNLVFSNGINYPPTDFLVLRGAWQEQRFKNYLHRRQLATDVWYKAYPGLTNADLARNARIRRGLEHPPASDAGLRRWLAEI</sequence>
<dbReference type="Proteomes" id="UP001163624">
    <property type="component" value="Chromosome"/>
</dbReference>
<keyword evidence="3" id="KW-1185">Reference proteome</keyword>
<reference evidence="2" key="1">
    <citation type="submission" date="2022-11" db="EMBL/GenBank/DDBJ databases">
        <title>Pseudomonas triclosanedens sp. nov., a triclosan degrader isolated from activated sludge.</title>
        <authorList>
            <person name="Yin Y."/>
            <person name="Lu Z."/>
        </authorList>
    </citation>
    <scope>NUCLEOTIDE SEQUENCE</scope>
    <source>
        <strain evidence="2">ZM23</strain>
    </source>
</reference>
<protein>
    <submittedName>
        <fullName evidence="2">Uncharacterized protein</fullName>
    </submittedName>
</protein>
<evidence type="ECO:0000313" key="2">
    <source>
        <dbReference type="EMBL" id="WAI52272.1"/>
    </source>
</evidence>
<keyword evidence="1" id="KW-0472">Membrane</keyword>
<organism evidence="2 3">
    <name type="scientific">Pseudomonas triclosanedens</name>
    <dbReference type="NCBI Taxonomy" id="2961893"/>
    <lineage>
        <taxon>Bacteria</taxon>
        <taxon>Pseudomonadati</taxon>
        <taxon>Pseudomonadota</taxon>
        <taxon>Gammaproteobacteria</taxon>
        <taxon>Pseudomonadales</taxon>
        <taxon>Pseudomonadaceae</taxon>
        <taxon>Pseudomonas</taxon>
    </lineage>
</organism>
<accession>A0ABY7A4X2</accession>
<keyword evidence="1" id="KW-1133">Transmembrane helix</keyword>
<evidence type="ECO:0000256" key="1">
    <source>
        <dbReference type="SAM" id="Phobius"/>
    </source>
</evidence>
<proteinExistence type="predicted"/>
<keyword evidence="1" id="KW-0812">Transmembrane</keyword>
<gene>
    <name evidence="2" type="ORF">OU419_13785</name>
</gene>
<feature type="transmembrane region" description="Helical" evidence="1">
    <location>
        <begin position="199"/>
        <end position="224"/>
    </location>
</feature>
<name>A0ABY7A4X2_9PSED</name>
<evidence type="ECO:0000313" key="3">
    <source>
        <dbReference type="Proteomes" id="UP001163624"/>
    </source>
</evidence>
<dbReference type="EMBL" id="CP113432">
    <property type="protein sequence ID" value="WAI52272.1"/>
    <property type="molecule type" value="Genomic_DNA"/>
</dbReference>
<dbReference type="RefSeq" id="WP_254474266.1">
    <property type="nucleotide sequence ID" value="NZ_CP113432.1"/>
</dbReference>